<feature type="compositionally biased region" description="Polar residues" evidence="1">
    <location>
        <begin position="381"/>
        <end position="391"/>
    </location>
</feature>
<feature type="region of interest" description="Disordered" evidence="1">
    <location>
        <begin position="211"/>
        <end position="237"/>
    </location>
</feature>
<dbReference type="EMBL" id="MU001495">
    <property type="protein sequence ID" value="KAF2448500.1"/>
    <property type="molecule type" value="Genomic_DNA"/>
</dbReference>
<name>A0A9P4PQR0_9PLEO</name>
<feature type="compositionally biased region" description="Basic and acidic residues" evidence="1">
    <location>
        <begin position="367"/>
        <end position="378"/>
    </location>
</feature>
<sequence length="505" mass="57796">MASDENDPRGNRNRNHERDHWDEHNPFITFRRFADSQVSSLMNTVFTLPATIANYKNVHVARENCLFGRADKAKCEHLHELEEETAKVIAECRELYRTGHVEQALDKGEALLQLNYAADELRKQIVEGSRGSSFTGKHGYDREVAQLGNSRSAGLVSQARDGNSSKELVERVANEKGQQWGWSWDWGFPKPFDGDEDISNRRDRCRRWRRRREESMSTHTQADEHSDAAEERSMSSDQQGWVDERQRWLHQLDEVLLPIFQQIFRHESAEAEDVYDMAGNSNVAAELVRVGVSRDAFEDLLRSQNGYPLIPSEKLGQSDHLLHDSWSRRFFDRTDRSFVGRPSTNEYPKRVPWEGEETAEEPNYEYAHDHEDQHDEPPSPKSKQGSWSSDVPETELEAYERLLGPIPAFGGNSETEGRPSILSTLTTTERTVHPDGTVATKVVLKNRFNDGREESSETVYTERGQGSAGQGSDRPSRILEAAAQHKLQQQPRENNNSKTGWFWSS</sequence>
<feature type="region of interest" description="Disordered" evidence="1">
    <location>
        <begin position="448"/>
        <end position="505"/>
    </location>
</feature>
<accession>A0A9P4PQR0</accession>
<keyword evidence="3" id="KW-1185">Reference proteome</keyword>
<feature type="compositionally biased region" description="Polar residues" evidence="1">
    <location>
        <begin position="486"/>
        <end position="505"/>
    </location>
</feature>
<evidence type="ECO:0000313" key="3">
    <source>
        <dbReference type="Proteomes" id="UP000799764"/>
    </source>
</evidence>
<comment type="caution">
    <text evidence="2">The sequence shown here is derived from an EMBL/GenBank/DDBJ whole genome shotgun (WGS) entry which is preliminary data.</text>
</comment>
<organism evidence="2 3">
    <name type="scientific">Karstenula rhodostoma CBS 690.94</name>
    <dbReference type="NCBI Taxonomy" id="1392251"/>
    <lineage>
        <taxon>Eukaryota</taxon>
        <taxon>Fungi</taxon>
        <taxon>Dikarya</taxon>
        <taxon>Ascomycota</taxon>
        <taxon>Pezizomycotina</taxon>
        <taxon>Dothideomycetes</taxon>
        <taxon>Pleosporomycetidae</taxon>
        <taxon>Pleosporales</taxon>
        <taxon>Massarineae</taxon>
        <taxon>Didymosphaeriaceae</taxon>
        <taxon>Karstenula</taxon>
    </lineage>
</organism>
<reference evidence="2" key="1">
    <citation type="journal article" date="2020" name="Stud. Mycol.">
        <title>101 Dothideomycetes genomes: a test case for predicting lifestyles and emergence of pathogens.</title>
        <authorList>
            <person name="Haridas S."/>
            <person name="Albert R."/>
            <person name="Binder M."/>
            <person name="Bloem J."/>
            <person name="Labutti K."/>
            <person name="Salamov A."/>
            <person name="Andreopoulos B."/>
            <person name="Baker S."/>
            <person name="Barry K."/>
            <person name="Bills G."/>
            <person name="Bluhm B."/>
            <person name="Cannon C."/>
            <person name="Castanera R."/>
            <person name="Culley D."/>
            <person name="Daum C."/>
            <person name="Ezra D."/>
            <person name="Gonzalez J."/>
            <person name="Henrissat B."/>
            <person name="Kuo A."/>
            <person name="Liang C."/>
            <person name="Lipzen A."/>
            <person name="Lutzoni F."/>
            <person name="Magnuson J."/>
            <person name="Mondo S."/>
            <person name="Nolan M."/>
            <person name="Ohm R."/>
            <person name="Pangilinan J."/>
            <person name="Park H.-J."/>
            <person name="Ramirez L."/>
            <person name="Alfaro M."/>
            <person name="Sun H."/>
            <person name="Tritt A."/>
            <person name="Yoshinaga Y."/>
            <person name="Zwiers L.-H."/>
            <person name="Turgeon B."/>
            <person name="Goodwin S."/>
            <person name="Spatafora J."/>
            <person name="Crous P."/>
            <person name="Grigoriev I."/>
        </authorList>
    </citation>
    <scope>NUCLEOTIDE SEQUENCE</scope>
    <source>
        <strain evidence="2">CBS 690.94</strain>
    </source>
</reference>
<dbReference type="AlphaFoldDB" id="A0A9P4PQR0"/>
<protein>
    <submittedName>
        <fullName evidence="2">Uncharacterized protein</fullName>
    </submittedName>
</protein>
<dbReference type="Proteomes" id="UP000799764">
    <property type="component" value="Unassembled WGS sequence"/>
</dbReference>
<feature type="compositionally biased region" description="Basic and acidic residues" evidence="1">
    <location>
        <begin position="211"/>
        <end position="234"/>
    </location>
</feature>
<proteinExistence type="predicted"/>
<evidence type="ECO:0000256" key="1">
    <source>
        <dbReference type="SAM" id="MobiDB-lite"/>
    </source>
</evidence>
<gene>
    <name evidence="2" type="ORF">P171DRAFT_428560</name>
</gene>
<feature type="region of interest" description="Disordered" evidence="1">
    <location>
        <begin position="367"/>
        <end position="391"/>
    </location>
</feature>
<feature type="region of interest" description="Disordered" evidence="1">
    <location>
        <begin position="1"/>
        <end position="20"/>
    </location>
</feature>
<evidence type="ECO:0000313" key="2">
    <source>
        <dbReference type="EMBL" id="KAF2448500.1"/>
    </source>
</evidence>
<dbReference type="OrthoDB" id="4586300at2759"/>